<dbReference type="InterPro" id="IPR031657">
    <property type="entry name" value="REPA_OB_2"/>
</dbReference>
<dbReference type="Pfam" id="PF02721">
    <property type="entry name" value="DUF223"/>
    <property type="match status" value="1"/>
</dbReference>
<dbReference type="SUPFAM" id="SSF50249">
    <property type="entry name" value="Nucleic acid-binding proteins"/>
    <property type="match status" value="2"/>
</dbReference>
<feature type="region of interest" description="Disordered" evidence="2">
    <location>
        <begin position="582"/>
        <end position="614"/>
    </location>
</feature>
<sequence length="718" mass="82025">MRLFVWLINTMRFHLKMFQHLSLSARKEMGQKIHASCKRTLMYRVQRDIQLGERRELENFKISATGGQNRPSKFQYKLTVIGDTKIKPTDYRDENQFLSLASYEEIVTGKLKTFFLIDVMGQVVDLGEVVICQLKTGENMKRVNFRLRDTSGNELVCCLWGPYAEQIESHVEESKDEPIVFLICFAKISNFRGEVQITNAFDSSVLMLNPIMEEAIDFRQKYKLHLFVKDDTGSCQLMLLDTVAKTIIGEKAETLWDGSYAEIEDPNILPIPIKNCVGKSFCFGISIANDNVANGSDTFKVSEVWSGDHIHRIESLSEPVSLIETNSSTLSTGEVRLTDYNIESSSDVSTPFSKRKEGDAELSYMNSTSKKLRAQSIKSIKHSKGNRTMKRKRQISKEISYKENDNTGLKQQSLSGNQTIDQRNIQPSVAICSVFKRIFDDLDLRPISKYNNVREGQNISTPKTSTCKRRCVLGVDLVSNQNQNTPLQRSCLTSLSCKQRYVHKRISAKRVNILKIKAQQKLKHYTSVYIEGRKYQFSGTLLISVKHISVKLIMLKKVCVQGHQKLQVINVDVCSVSVSLNSNQSTKTTEQRTKDQRSTETNTTHVPNKRKQRQNKITVGYDIPNIDQLHDDHIEDDPEEMNDCDVDIEGIIEEIDADLEFDVSSQETTDSENDDLGLDVSNANITYPFRQEVKRKTKPLRKSSICKSRDIYERLCYL</sequence>
<reference evidence="5 6" key="1">
    <citation type="submission" date="2021-05" db="EMBL/GenBank/DDBJ databases">
        <title>Genome Assembly of Synthetic Allotetraploid Brassica napus Reveals Homoeologous Exchanges between Subgenomes.</title>
        <authorList>
            <person name="Davis J.T."/>
        </authorList>
    </citation>
    <scope>NUCLEOTIDE SEQUENCE [LARGE SCALE GENOMIC DNA]</scope>
    <source>
        <strain evidence="6">cv. Da-Ae</strain>
        <tissue evidence="5">Seedling</tissue>
    </source>
</reference>
<evidence type="ECO:0000259" key="3">
    <source>
        <dbReference type="Pfam" id="PF02721"/>
    </source>
</evidence>
<evidence type="ECO:0000313" key="5">
    <source>
        <dbReference type="EMBL" id="KAH0865573.1"/>
    </source>
</evidence>
<evidence type="ECO:0000256" key="1">
    <source>
        <dbReference type="ARBA" id="ARBA00023125"/>
    </source>
</evidence>
<keyword evidence="1" id="KW-0238">DNA-binding</keyword>
<dbReference type="InterPro" id="IPR012340">
    <property type="entry name" value="NA-bd_OB-fold"/>
</dbReference>
<evidence type="ECO:0000256" key="2">
    <source>
        <dbReference type="SAM" id="MobiDB-lite"/>
    </source>
</evidence>
<keyword evidence="6" id="KW-1185">Reference proteome</keyword>
<feature type="domain" description="Replication protein A 70 kDa DNA-binding subunit B/D first OB fold" evidence="3">
    <location>
        <begin position="26"/>
        <end position="88"/>
    </location>
</feature>
<dbReference type="Gene3D" id="2.40.50.140">
    <property type="entry name" value="Nucleic acid-binding proteins"/>
    <property type="match status" value="1"/>
</dbReference>
<accession>A0ABQ7YE47</accession>
<dbReference type="EMBL" id="JAGKQM010000018">
    <property type="protein sequence ID" value="KAH0865573.1"/>
    <property type="molecule type" value="Genomic_DNA"/>
</dbReference>
<dbReference type="Proteomes" id="UP000824890">
    <property type="component" value="Unassembled WGS sequence"/>
</dbReference>
<gene>
    <name evidence="5" type="ORF">HID58_082784</name>
</gene>
<dbReference type="CDD" id="cd04481">
    <property type="entry name" value="RPA1_DBD_B_like"/>
    <property type="match status" value="1"/>
</dbReference>
<organism evidence="5 6">
    <name type="scientific">Brassica napus</name>
    <name type="common">Rape</name>
    <dbReference type="NCBI Taxonomy" id="3708"/>
    <lineage>
        <taxon>Eukaryota</taxon>
        <taxon>Viridiplantae</taxon>
        <taxon>Streptophyta</taxon>
        <taxon>Embryophyta</taxon>
        <taxon>Tracheophyta</taxon>
        <taxon>Spermatophyta</taxon>
        <taxon>Magnoliopsida</taxon>
        <taxon>eudicotyledons</taxon>
        <taxon>Gunneridae</taxon>
        <taxon>Pentapetalae</taxon>
        <taxon>rosids</taxon>
        <taxon>malvids</taxon>
        <taxon>Brassicales</taxon>
        <taxon>Brassicaceae</taxon>
        <taxon>Brassiceae</taxon>
        <taxon>Brassica</taxon>
    </lineage>
</organism>
<evidence type="ECO:0000259" key="4">
    <source>
        <dbReference type="Pfam" id="PF16900"/>
    </source>
</evidence>
<proteinExistence type="predicted"/>
<dbReference type="Pfam" id="PF16900">
    <property type="entry name" value="REPA_OB_2"/>
    <property type="match status" value="1"/>
</dbReference>
<dbReference type="InterPro" id="IPR003871">
    <property type="entry name" value="RFA1B/D_OB_1st"/>
</dbReference>
<feature type="domain" description="Replication protein A OB" evidence="4">
    <location>
        <begin position="116"/>
        <end position="206"/>
    </location>
</feature>
<comment type="caution">
    <text evidence="5">The sequence shown here is derived from an EMBL/GenBank/DDBJ whole genome shotgun (WGS) entry which is preliminary data.</text>
</comment>
<evidence type="ECO:0008006" key="7">
    <source>
        <dbReference type="Google" id="ProtNLM"/>
    </source>
</evidence>
<dbReference type="PANTHER" id="PTHR47165">
    <property type="entry name" value="OS03G0429900 PROTEIN"/>
    <property type="match status" value="1"/>
</dbReference>
<name>A0ABQ7YE47_BRANA</name>
<dbReference type="PANTHER" id="PTHR47165:SF4">
    <property type="entry name" value="OS03G0429900 PROTEIN"/>
    <property type="match status" value="1"/>
</dbReference>
<evidence type="ECO:0000313" key="6">
    <source>
        <dbReference type="Proteomes" id="UP000824890"/>
    </source>
</evidence>
<feature type="compositionally biased region" description="Basic and acidic residues" evidence="2">
    <location>
        <begin position="589"/>
        <end position="598"/>
    </location>
</feature>
<protein>
    <recommendedName>
        <fullName evidence="7">Replication protein A OB domain-containing protein</fullName>
    </recommendedName>
</protein>